<dbReference type="SUPFAM" id="SSF56349">
    <property type="entry name" value="DNA breaking-rejoining enzymes"/>
    <property type="match status" value="1"/>
</dbReference>
<dbReference type="Gene3D" id="1.10.443.10">
    <property type="entry name" value="Intergrase catalytic core"/>
    <property type="match status" value="1"/>
</dbReference>
<dbReference type="EMBL" id="CALNXJ010000026">
    <property type="protein sequence ID" value="CAH3131767.1"/>
    <property type="molecule type" value="Genomic_DNA"/>
</dbReference>
<comment type="caution">
    <text evidence="3">The sequence shown here is derived from an EMBL/GenBank/DDBJ whole genome shotgun (WGS) entry which is preliminary data.</text>
</comment>
<evidence type="ECO:0000313" key="3">
    <source>
        <dbReference type="EMBL" id="CAH3131767.1"/>
    </source>
</evidence>
<keyword evidence="1" id="KW-0233">DNA recombination</keyword>
<accession>A0AAU9X047</accession>
<protein>
    <recommendedName>
        <fullName evidence="2">Tyr recombinase domain-containing protein</fullName>
    </recommendedName>
</protein>
<proteinExistence type="predicted"/>
<reference evidence="3 4" key="1">
    <citation type="submission" date="2022-05" db="EMBL/GenBank/DDBJ databases">
        <authorList>
            <consortium name="Genoscope - CEA"/>
            <person name="William W."/>
        </authorList>
    </citation>
    <scope>NUCLEOTIDE SEQUENCE [LARGE SCALE GENOMIC DNA]</scope>
</reference>
<dbReference type="GO" id="GO:0003677">
    <property type="term" value="F:DNA binding"/>
    <property type="evidence" value="ECO:0007669"/>
    <property type="project" value="InterPro"/>
</dbReference>
<dbReference type="Proteomes" id="UP001159428">
    <property type="component" value="Unassembled WGS sequence"/>
</dbReference>
<dbReference type="InterPro" id="IPR002104">
    <property type="entry name" value="Integrase_catalytic"/>
</dbReference>
<dbReference type="GO" id="GO:0006310">
    <property type="term" value="P:DNA recombination"/>
    <property type="evidence" value="ECO:0007669"/>
    <property type="project" value="UniProtKB-KW"/>
</dbReference>
<dbReference type="InterPro" id="IPR013762">
    <property type="entry name" value="Integrase-like_cat_sf"/>
</dbReference>
<dbReference type="GO" id="GO:0015074">
    <property type="term" value="P:DNA integration"/>
    <property type="evidence" value="ECO:0007669"/>
    <property type="project" value="InterPro"/>
</dbReference>
<feature type="domain" description="Tyr recombinase" evidence="2">
    <location>
        <begin position="1"/>
        <end position="198"/>
    </location>
</feature>
<evidence type="ECO:0000256" key="1">
    <source>
        <dbReference type="ARBA" id="ARBA00023172"/>
    </source>
</evidence>
<dbReference type="InterPro" id="IPR052925">
    <property type="entry name" value="Phage_Integrase-like_Recomb"/>
</dbReference>
<organism evidence="3 4">
    <name type="scientific">Pocillopora meandrina</name>
    <dbReference type="NCBI Taxonomy" id="46732"/>
    <lineage>
        <taxon>Eukaryota</taxon>
        <taxon>Metazoa</taxon>
        <taxon>Cnidaria</taxon>
        <taxon>Anthozoa</taxon>
        <taxon>Hexacorallia</taxon>
        <taxon>Scleractinia</taxon>
        <taxon>Astrocoeniina</taxon>
        <taxon>Pocilloporidae</taxon>
        <taxon>Pocillopora</taxon>
    </lineage>
</organism>
<dbReference type="PROSITE" id="PS51898">
    <property type="entry name" value="TYR_RECOMBINASE"/>
    <property type="match status" value="1"/>
</dbReference>
<name>A0AAU9X047_9CNID</name>
<sequence length="201" mass="22787">MTRKLVEKSNLDNLLELRNVCIFILAFAGFFRIEEVLHIRYGDITFHSDYLTINVVRSKTNQLRKGSQVVISESSNIATCPVNNFRRYLREVEKFPVQADHYVFRASYKFKLGHRLVSVNKPLSYSCTRDYFKSSFKDIVPDISVFSTHSLGAGGASAAANAGVPDRVFQRHGRWRSVSAKNVYVDDSLSSRLSVSKKLGI</sequence>
<evidence type="ECO:0000313" key="4">
    <source>
        <dbReference type="Proteomes" id="UP001159428"/>
    </source>
</evidence>
<keyword evidence="4" id="KW-1185">Reference proteome</keyword>
<dbReference type="PANTHER" id="PTHR34605">
    <property type="entry name" value="PHAGE_INTEGRASE DOMAIN-CONTAINING PROTEIN"/>
    <property type="match status" value="1"/>
</dbReference>
<dbReference type="InterPro" id="IPR011010">
    <property type="entry name" value="DNA_brk_join_enz"/>
</dbReference>
<evidence type="ECO:0000259" key="2">
    <source>
        <dbReference type="PROSITE" id="PS51898"/>
    </source>
</evidence>
<dbReference type="Pfam" id="PF00589">
    <property type="entry name" value="Phage_integrase"/>
    <property type="match status" value="1"/>
</dbReference>
<dbReference type="PANTHER" id="PTHR34605:SF6">
    <property type="entry name" value="TYR RECOMBINASE DOMAIN-CONTAINING PROTEIN"/>
    <property type="match status" value="1"/>
</dbReference>
<gene>
    <name evidence="3" type="ORF">PMEA_00014822</name>
</gene>
<dbReference type="AlphaFoldDB" id="A0AAU9X047"/>